<reference evidence="1" key="1">
    <citation type="submission" date="2021-06" db="EMBL/GenBank/DDBJ databases">
        <authorList>
            <person name="Hodson N. C."/>
            <person name="Mongue J. A."/>
            <person name="Jaron S. K."/>
        </authorList>
    </citation>
    <scope>NUCLEOTIDE SEQUENCE</scope>
</reference>
<proteinExistence type="predicted"/>
<gene>
    <name evidence="1" type="ORF">AFUS01_LOCUS35058</name>
</gene>
<feature type="non-terminal residue" evidence="1">
    <location>
        <position position="1"/>
    </location>
</feature>
<dbReference type="Proteomes" id="UP000708208">
    <property type="component" value="Unassembled WGS sequence"/>
</dbReference>
<dbReference type="AlphaFoldDB" id="A0A8J2KWX7"/>
<keyword evidence="2" id="KW-1185">Reference proteome</keyword>
<name>A0A8J2KWX7_9HEXA</name>
<sequence length="126" mass="14556">ELSKYQNMSSWPDVVPSFYDFKVVKATLVHRNWIYNRPAPKKADFVSVKRNNRTFTLIPKFRIGLVSFRHLGMNYTAYVPYSSIFKVAIGVETVQSYLDYIKTGNRGLIPENEAKAACAIFLWALR</sequence>
<organism evidence="1 2">
    <name type="scientific">Allacma fusca</name>
    <dbReference type="NCBI Taxonomy" id="39272"/>
    <lineage>
        <taxon>Eukaryota</taxon>
        <taxon>Metazoa</taxon>
        <taxon>Ecdysozoa</taxon>
        <taxon>Arthropoda</taxon>
        <taxon>Hexapoda</taxon>
        <taxon>Collembola</taxon>
        <taxon>Symphypleona</taxon>
        <taxon>Sminthuridae</taxon>
        <taxon>Allacma</taxon>
    </lineage>
</organism>
<dbReference type="EMBL" id="CAJVCH010534475">
    <property type="protein sequence ID" value="CAG7824927.1"/>
    <property type="molecule type" value="Genomic_DNA"/>
</dbReference>
<comment type="caution">
    <text evidence="1">The sequence shown here is derived from an EMBL/GenBank/DDBJ whole genome shotgun (WGS) entry which is preliminary data.</text>
</comment>
<accession>A0A8J2KWX7</accession>
<evidence type="ECO:0000313" key="2">
    <source>
        <dbReference type="Proteomes" id="UP000708208"/>
    </source>
</evidence>
<protein>
    <submittedName>
        <fullName evidence="1">Uncharacterized protein</fullName>
    </submittedName>
</protein>
<evidence type="ECO:0000313" key="1">
    <source>
        <dbReference type="EMBL" id="CAG7824927.1"/>
    </source>
</evidence>